<gene>
    <name evidence="1" type="ORF">CLV94_2121</name>
</gene>
<proteinExistence type="predicted"/>
<name>A0A495MB53_9FLAO</name>
<dbReference type="Proteomes" id="UP000277579">
    <property type="component" value="Unassembled WGS sequence"/>
</dbReference>
<evidence type="ECO:0008006" key="3">
    <source>
        <dbReference type="Google" id="ProtNLM"/>
    </source>
</evidence>
<organism evidence="1 2">
    <name type="scientific">Flavobacterium endophyticum</name>
    <dbReference type="NCBI Taxonomy" id="1540163"/>
    <lineage>
        <taxon>Bacteria</taxon>
        <taxon>Pseudomonadati</taxon>
        <taxon>Bacteroidota</taxon>
        <taxon>Flavobacteriia</taxon>
        <taxon>Flavobacteriales</taxon>
        <taxon>Flavobacteriaceae</taxon>
        <taxon>Flavobacterium</taxon>
    </lineage>
</organism>
<accession>A0A495MB53</accession>
<dbReference type="EMBL" id="RBLC01000002">
    <property type="protein sequence ID" value="RKS23216.1"/>
    <property type="molecule type" value="Genomic_DNA"/>
</dbReference>
<protein>
    <recommendedName>
        <fullName evidence="3">DUF2199 domain-containing protein</fullName>
    </recommendedName>
</protein>
<comment type="caution">
    <text evidence="1">The sequence shown here is derived from an EMBL/GenBank/DDBJ whole genome shotgun (WGS) entry which is preliminary data.</text>
</comment>
<dbReference type="OrthoDB" id="4404538at2"/>
<reference evidence="1 2" key="1">
    <citation type="submission" date="2018-10" db="EMBL/GenBank/DDBJ databases">
        <title>Genomic Encyclopedia of Archaeal and Bacterial Type Strains, Phase II (KMG-II): from individual species to whole genera.</title>
        <authorList>
            <person name="Goeker M."/>
        </authorList>
    </citation>
    <scope>NUCLEOTIDE SEQUENCE [LARGE SCALE GENOMIC DNA]</scope>
    <source>
        <strain evidence="1 2">DSM 29537</strain>
    </source>
</reference>
<evidence type="ECO:0000313" key="1">
    <source>
        <dbReference type="EMBL" id="RKS23216.1"/>
    </source>
</evidence>
<dbReference type="AlphaFoldDB" id="A0A495MB53"/>
<sequence>MKYICDCCGKECEDWPALAFSSPLYYDILPKKDKKEIAELSSDFCSIHHADQTDRFVRGVLFQKVNNHCEDLHYGLWVSFSEKSYQDYKDNFDNKEHEGSYFGWLCNDIPDYDFEESIPTSVYTRKGGDRPEIVPHKDFDHPFVRDYYNGVSKEEAENRIKAMLEKTTNKKLWWKFW</sequence>
<keyword evidence="2" id="KW-1185">Reference proteome</keyword>
<dbReference type="RefSeq" id="WP_121376436.1">
    <property type="nucleotide sequence ID" value="NZ_RBLC01000002.1"/>
</dbReference>
<dbReference type="InterPro" id="IPR018697">
    <property type="entry name" value="DUF2199"/>
</dbReference>
<dbReference type="Pfam" id="PF09965">
    <property type="entry name" value="DUF2199"/>
    <property type="match status" value="1"/>
</dbReference>
<evidence type="ECO:0000313" key="2">
    <source>
        <dbReference type="Proteomes" id="UP000277579"/>
    </source>
</evidence>